<evidence type="ECO:0000313" key="4">
    <source>
        <dbReference type="Proteomes" id="UP000289440"/>
    </source>
</evidence>
<feature type="domain" description="RCK C-terminal" evidence="2">
    <location>
        <begin position="140"/>
        <end position="223"/>
    </location>
</feature>
<dbReference type="KEGG" id="mnu:NCTC10166_00415"/>
<dbReference type="Pfam" id="PF02254">
    <property type="entry name" value="TrkA_N"/>
    <property type="match status" value="1"/>
</dbReference>
<keyword evidence="4" id="KW-1185">Reference proteome</keyword>
<sequence>MFKKNENKNICVVGVGRYGRAIIEQLYKLKKQVIAVDKEEATLRGIKEFVVDSYVADAADPEVLKTIGLDNMETFIVALSENIEIIASLLELNVKNIIARASTRSHARVLKQIGVDVIILPEEEAGVRTALLAAHKSFIKFTETFQELGDGYVVGSVVLNNTKFDKLSLKNLNFAKYNVIIVMVKRQNQSFLPDGNFILNQNDLITIIGKVQNVTQVFELVSQQI</sequence>
<dbReference type="InterPro" id="IPR006037">
    <property type="entry name" value="RCK_C"/>
</dbReference>
<dbReference type="PANTHER" id="PTHR43833">
    <property type="entry name" value="POTASSIUM CHANNEL PROTEIN 2-RELATED-RELATED"/>
    <property type="match status" value="1"/>
</dbReference>
<dbReference type="InterPro" id="IPR036291">
    <property type="entry name" value="NAD(P)-bd_dom_sf"/>
</dbReference>
<dbReference type="PANTHER" id="PTHR43833:SF7">
    <property type="entry name" value="KTR SYSTEM POTASSIUM UPTAKE PROTEIN C"/>
    <property type="match status" value="1"/>
</dbReference>
<dbReference type="OrthoDB" id="9776294at2"/>
<dbReference type="InterPro" id="IPR036721">
    <property type="entry name" value="RCK_C_sf"/>
</dbReference>
<reference evidence="3 4" key="1">
    <citation type="submission" date="2019-01" db="EMBL/GenBank/DDBJ databases">
        <authorList>
            <consortium name="Pathogen Informatics"/>
        </authorList>
    </citation>
    <scope>NUCLEOTIDE SEQUENCE [LARGE SCALE GENOMIC DNA]</scope>
    <source>
        <strain evidence="3 4">NCTC10166</strain>
    </source>
</reference>
<dbReference type="InterPro" id="IPR003148">
    <property type="entry name" value="RCK_N"/>
</dbReference>
<dbReference type="Gene3D" id="3.40.50.720">
    <property type="entry name" value="NAD(P)-binding Rossmann-like Domain"/>
    <property type="match status" value="1"/>
</dbReference>
<dbReference type="InterPro" id="IPR050721">
    <property type="entry name" value="Trk_Ktr_HKT_K-transport"/>
</dbReference>
<dbReference type="PROSITE" id="PS51201">
    <property type="entry name" value="RCK_N"/>
    <property type="match status" value="1"/>
</dbReference>
<feature type="domain" description="RCK N-terminal" evidence="1">
    <location>
        <begin position="7"/>
        <end position="119"/>
    </location>
</feature>
<gene>
    <name evidence="3" type="primary">ktrA</name>
    <name evidence="3" type="ORF">NCTC10166_00415</name>
</gene>
<dbReference type="SUPFAM" id="SSF116726">
    <property type="entry name" value="TrkA C-terminal domain-like"/>
    <property type="match status" value="1"/>
</dbReference>
<dbReference type="Pfam" id="PF02080">
    <property type="entry name" value="TrkA_C"/>
    <property type="match status" value="1"/>
</dbReference>
<dbReference type="RefSeq" id="WP_129719831.1">
    <property type="nucleotide sequence ID" value="NZ_LR214951.1"/>
</dbReference>
<dbReference type="EMBL" id="LR214951">
    <property type="protein sequence ID" value="VEU59442.1"/>
    <property type="molecule type" value="Genomic_DNA"/>
</dbReference>
<dbReference type="Proteomes" id="UP000289440">
    <property type="component" value="Chromosome"/>
</dbReference>
<dbReference type="SUPFAM" id="SSF51735">
    <property type="entry name" value="NAD(P)-binding Rossmann-fold domains"/>
    <property type="match status" value="1"/>
</dbReference>
<dbReference type="Gene3D" id="3.30.70.1450">
    <property type="entry name" value="Regulator of K+ conductance, C-terminal domain"/>
    <property type="match status" value="1"/>
</dbReference>
<name>A0A449A5D8_9BACT</name>
<organism evidence="3 4">
    <name type="scientific">Mesomycoplasma neurolyticum</name>
    <dbReference type="NCBI Taxonomy" id="2120"/>
    <lineage>
        <taxon>Bacteria</taxon>
        <taxon>Bacillati</taxon>
        <taxon>Mycoplasmatota</taxon>
        <taxon>Mycoplasmoidales</taxon>
        <taxon>Metamycoplasmataceae</taxon>
        <taxon>Mesomycoplasma</taxon>
    </lineage>
</organism>
<dbReference type="AlphaFoldDB" id="A0A449A5D8"/>
<dbReference type="GO" id="GO:0006813">
    <property type="term" value="P:potassium ion transport"/>
    <property type="evidence" value="ECO:0007669"/>
    <property type="project" value="InterPro"/>
</dbReference>
<accession>A0A449A5D8</accession>
<protein>
    <submittedName>
        <fullName evidence="3">Potassium uptake protein A</fullName>
    </submittedName>
</protein>
<dbReference type="PROSITE" id="PS51202">
    <property type="entry name" value="RCK_C"/>
    <property type="match status" value="1"/>
</dbReference>
<evidence type="ECO:0000259" key="1">
    <source>
        <dbReference type="PROSITE" id="PS51201"/>
    </source>
</evidence>
<evidence type="ECO:0000313" key="3">
    <source>
        <dbReference type="EMBL" id="VEU59442.1"/>
    </source>
</evidence>
<evidence type="ECO:0000259" key="2">
    <source>
        <dbReference type="PROSITE" id="PS51202"/>
    </source>
</evidence>
<proteinExistence type="predicted"/>
<dbReference type="GO" id="GO:0008324">
    <property type="term" value="F:monoatomic cation transmembrane transporter activity"/>
    <property type="evidence" value="ECO:0007669"/>
    <property type="project" value="InterPro"/>
</dbReference>